<evidence type="ECO:0000256" key="2">
    <source>
        <dbReference type="SAM" id="Phobius"/>
    </source>
</evidence>
<feature type="compositionally biased region" description="Low complexity" evidence="1">
    <location>
        <begin position="311"/>
        <end position="327"/>
    </location>
</feature>
<dbReference type="Gene3D" id="2.60.40.10">
    <property type="entry name" value="Immunoglobulins"/>
    <property type="match status" value="2"/>
</dbReference>
<keyword evidence="5" id="KW-1185">Reference proteome</keyword>
<feature type="signal peptide" evidence="3">
    <location>
        <begin position="1"/>
        <end position="23"/>
    </location>
</feature>
<dbReference type="EMBL" id="QEFB01000001">
    <property type="protein sequence ID" value="PWC08511.1"/>
    <property type="molecule type" value="Genomic_DNA"/>
</dbReference>
<evidence type="ECO:0000313" key="5">
    <source>
        <dbReference type="Proteomes" id="UP000244962"/>
    </source>
</evidence>
<evidence type="ECO:0000256" key="1">
    <source>
        <dbReference type="SAM" id="MobiDB-lite"/>
    </source>
</evidence>
<keyword evidence="2" id="KW-0812">Transmembrane</keyword>
<feature type="transmembrane region" description="Helical" evidence="2">
    <location>
        <begin position="559"/>
        <end position="584"/>
    </location>
</feature>
<feature type="chain" id="PRO_5015787422" evidence="3">
    <location>
        <begin position="24"/>
        <end position="684"/>
    </location>
</feature>
<keyword evidence="3" id="KW-0732">Signal</keyword>
<dbReference type="AlphaFoldDB" id="A0A2U1THY5"/>
<keyword evidence="2" id="KW-1133">Transmembrane helix</keyword>
<evidence type="ECO:0000313" key="4">
    <source>
        <dbReference type="EMBL" id="PWC08511.1"/>
    </source>
</evidence>
<dbReference type="GO" id="GO:0005975">
    <property type="term" value="P:carbohydrate metabolic process"/>
    <property type="evidence" value="ECO:0007669"/>
    <property type="project" value="UniProtKB-ARBA"/>
</dbReference>
<proteinExistence type="predicted"/>
<feature type="transmembrane region" description="Helical" evidence="2">
    <location>
        <begin position="624"/>
        <end position="644"/>
    </location>
</feature>
<feature type="region of interest" description="Disordered" evidence="1">
    <location>
        <begin position="294"/>
        <end position="361"/>
    </location>
</feature>
<gene>
    <name evidence="4" type="ORF">DF223_04070</name>
</gene>
<name>A0A2U1THY5_9MICO</name>
<dbReference type="RefSeq" id="WP_108962233.1">
    <property type="nucleotide sequence ID" value="NZ_QEFB01000001.1"/>
</dbReference>
<feature type="transmembrane region" description="Helical" evidence="2">
    <location>
        <begin position="590"/>
        <end position="612"/>
    </location>
</feature>
<comment type="caution">
    <text evidence="4">The sequence shown here is derived from an EMBL/GenBank/DDBJ whole genome shotgun (WGS) entry which is preliminary data.</text>
</comment>
<keyword evidence="2" id="KW-0472">Membrane</keyword>
<sequence length="684" mass="69498">MATIVASLTLSLFAALSPSSAFAEPAPPAPSPPAEAAPVTLISPVDGQFIDSVPFTVTGTKAAGSSIQLHTGDSGNPVCIVRADDLTTFSCTVASIPQGPGVRLTAVQLVTGFEPSSASAPVRVLLPPTIDSRSPELASGLLQGSGYPGATVIIRTPDGRSWTAPVSSGGSWAYMLPAEIPSGVLRLSATQSAPFSGSVESAPSDSLRVTLDRDAPPAPVITTPAAGASLPTGAAAYAGTGETGATVTVFAVTASGTDVVLCADVLVSAGQWSCTGAALPDGSATITAYQRDAASNTGAGSPPLTVSFGQAASTPSHSRPPASAPAESPTPAPVAPVPSTAPTESSAIPDRAPAPEGLWADQTPFTTAVRGAIGPGTDLTWLRAVLLAILAIGLLLIPARMLATTLTRGRSHGNESTAARGPLTGRNRTPTDDDPDPLLRSPGARARTIVALSVAGAIVLFARPVDGQPVYLRVFVASVLALVIVNAAATWVPVRFAAWRQLGSPSQRLSLLAFPVIAALALVSRVAELQPAFLFGLLFVVGLQNGSQRDRGQLGLARIAAVFATGLVAWLATTLIGTPVGFAGSFAAELVNIVAMTALGSAAIMMVPLGDLSGRAVLNWSRPAWFASALVVFTVLFAFLSPTLDAWQEQVAAIAVVVVLLTFGAVGISLWLWRRVVTPNLSAS</sequence>
<reference evidence="5" key="1">
    <citation type="submission" date="2018-04" db="EMBL/GenBank/DDBJ databases">
        <authorList>
            <person name="Liu S."/>
            <person name="Wang Z."/>
            <person name="Li J."/>
        </authorList>
    </citation>
    <scope>NUCLEOTIDE SEQUENCE [LARGE SCALE GENOMIC DNA]</scope>
    <source>
        <strain evidence="5">622</strain>
    </source>
</reference>
<accession>A0A2U1THY5</accession>
<feature type="transmembrane region" description="Helical" evidence="2">
    <location>
        <begin position="650"/>
        <end position="673"/>
    </location>
</feature>
<dbReference type="Proteomes" id="UP000244962">
    <property type="component" value="Unassembled WGS sequence"/>
</dbReference>
<feature type="region of interest" description="Disordered" evidence="1">
    <location>
        <begin position="408"/>
        <end position="437"/>
    </location>
</feature>
<organism evidence="4 5">
    <name type="scientific">Mycetocola zhujimingii</name>
    <dbReference type="NCBI Taxonomy" id="2079792"/>
    <lineage>
        <taxon>Bacteria</taxon>
        <taxon>Bacillati</taxon>
        <taxon>Actinomycetota</taxon>
        <taxon>Actinomycetes</taxon>
        <taxon>Micrococcales</taxon>
        <taxon>Microbacteriaceae</taxon>
        <taxon>Mycetocola</taxon>
    </lineage>
</organism>
<protein>
    <submittedName>
        <fullName evidence="4">Uncharacterized protein</fullName>
    </submittedName>
</protein>
<feature type="transmembrane region" description="Helical" evidence="2">
    <location>
        <begin position="381"/>
        <end position="403"/>
    </location>
</feature>
<dbReference type="InterPro" id="IPR013783">
    <property type="entry name" value="Ig-like_fold"/>
</dbReference>
<feature type="transmembrane region" description="Helical" evidence="2">
    <location>
        <begin position="471"/>
        <end position="494"/>
    </location>
</feature>
<feature type="transmembrane region" description="Helical" evidence="2">
    <location>
        <begin position="506"/>
        <end position="523"/>
    </location>
</feature>
<evidence type="ECO:0000256" key="3">
    <source>
        <dbReference type="SAM" id="SignalP"/>
    </source>
</evidence>